<proteinExistence type="predicted"/>
<accession>A0A914HPE6</accession>
<keyword evidence="2" id="KW-1185">Reference proteome</keyword>
<feature type="compositionally biased region" description="Basic and acidic residues" evidence="1">
    <location>
        <begin position="1"/>
        <end position="22"/>
    </location>
</feature>
<protein>
    <submittedName>
        <fullName evidence="3">Uncharacterized protein</fullName>
    </submittedName>
</protein>
<dbReference type="Proteomes" id="UP000887572">
    <property type="component" value="Unplaced"/>
</dbReference>
<dbReference type="AlphaFoldDB" id="A0A914HPE6"/>
<feature type="region of interest" description="Disordered" evidence="1">
    <location>
        <begin position="1"/>
        <end position="32"/>
    </location>
</feature>
<evidence type="ECO:0000256" key="1">
    <source>
        <dbReference type="SAM" id="MobiDB-lite"/>
    </source>
</evidence>
<sequence length="98" mass="11022">MKERTDGRRPQNVDPKDGKIDGQIDASSTSAPIVNLPEPVRRKGQKFVSGCRSDYVPSEDGTFGPLKLCNSGIFLQLLRICRHQRLLSRTILVGWDRK</sequence>
<evidence type="ECO:0000313" key="3">
    <source>
        <dbReference type="WBParaSite" id="Gr19_v10_g3001.t1"/>
    </source>
</evidence>
<organism evidence="2 3">
    <name type="scientific">Globodera rostochiensis</name>
    <name type="common">Golden nematode worm</name>
    <name type="synonym">Heterodera rostochiensis</name>
    <dbReference type="NCBI Taxonomy" id="31243"/>
    <lineage>
        <taxon>Eukaryota</taxon>
        <taxon>Metazoa</taxon>
        <taxon>Ecdysozoa</taxon>
        <taxon>Nematoda</taxon>
        <taxon>Chromadorea</taxon>
        <taxon>Rhabditida</taxon>
        <taxon>Tylenchina</taxon>
        <taxon>Tylenchomorpha</taxon>
        <taxon>Tylenchoidea</taxon>
        <taxon>Heteroderidae</taxon>
        <taxon>Heteroderinae</taxon>
        <taxon>Globodera</taxon>
    </lineage>
</organism>
<dbReference type="WBParaSite" id="Gr19_v10_g3001.t1">
    <property type="protein sequence ID" value="Gr19_v10_g3001.t1"/>
    <property type="gene ID" value="Gr19_v10_g3001"/>
</dbReference>
<reference evidence="3" key="1">
    <citation type="submission" date="2022-11" db="UniProtKB">
        <authorList>
            <consortium name="WormBaseParasite"/>
        </authorList>
    </citation>
    <scope>IDENTIFICATION</scope>
</reference>
<name>A0A914HPE6_GLORO</name>
<evidence type="ECO:0000313" key="2">
    <source>
        <dbReference type="Proteomes" id="UP000887572"/>
    </source>
</evidence>